<dbReference type="RefSeq" id="WP_122965958.1">
    <property type="nucleotide sequence ID" value="NZ_BJMH01000025.1"/>
</dbReference>
<proteinExistence type="predicted"/>
<protein>
    <recommendedName>
        <fullName evidence="3">DUF2007 domain-containing protein</fullName>
    </recommendedName>
</protein>
<dbReference type="EMBL" id="BJMH01000025">
    <property type="protein sequence ID" value="GEB34641.1"/>
    <property type="molecule type" value="Genomic_DNA"/>
</dbReference>
<keyword evidence="2" id="KW-1185">Reference proteome</keyword>
<gene>
    <name evidence="1" type="ORF">BPA01_42210</name>
</gene>
<comment type="caution">
    <text evidence="1">The sequence shown here is derived from an EMBL/GenBank/DDBJ whole genome shotgun (WGS) entry which is preliminary data.</text>
</comment>
<name>A0A4Y3PVV3_BREPA</name>
<dbReference type="GeneID" id="87611812"/>
<sequence>MNFFLTLFSKYKCLVYTAFGHERYLQIVHKLSAHGVKFRTRSYSYGRSHLGADSAGMFPREDRTQYDIYVKKEDEHTAHMAIHSK</sequence>
<reference evidence="1 2" key="1">
    <citation type="submission" date="2019-06" db="EMBL/GenBank/DDBJ databases">
        <title>Whole genome shotgun sequence of Brevibacillus parabrevis NBRC 12334.</title>
        <authorList>
            <person name="Hosoyama A."/>
            <person name="Uohara A."/>
            <person name="Ohji S."/>
            <person name="Ichikawa N."/>
        </authorList>
    </citation>
    <scope>NUCLEOTIDE SEQUENCE [LARGE SCALE GENOMIC DNA]</scope>
    <source>
        <strain evidence="1 2">NBRC 12334</strain>
    </source>
</reference>
<accession>A0A4Y3PVV3</accession>
<evidence type="ECO:0008006" key="3">
    <source>
        <dbReference type="Google" id="ProtNLM"/>
    </source>
</evidence>
<evidence type="ECO:0000313" key="2">
    <source>
        <dbReference type="Proteomes" id="UP000316882"/>
    </source>
</evidence>
<organism evidence="1 2">
    <name type="scientific">Brevibacillus parabrevis</name>
    <dbReference type="NCBI Taxonomy" id="54914"/>
    <lineage>
        <taxon>Bacteria</taxon>
        <taxon>Bacillati</taxon>
        <taxon>Bacillota</taxon>
        <taxon>Bacilli</taxon>
        <taxon>Bacillales</taxon>
        <taxon>Paenibacillaceae</taxon>
        <taxon>Brevibacillus</taxon>
    </lineage>
</organism>
<dbReference type="Proteomes" id="UP000316882">
    <property type="component" value="Unassembled WGS sequence"/>
</dbReference>
<dbReference type="AlphaFoldDB" id="A0A4Y3PVV3"/>
<evidence type="ECO:0000313" key="1">
    <source>
        <dbReference type="EMBL" id="GEB34641.1"/>
    </source>
</evidence>